<dbReference type="RefSeq" id="WP_069912474.1">
    <property type="nucleotide sequence ID" value="NZ_LAJE02000388.1"/>
</dbReference>
<accession>A0A1E5XHV9</accession>
<name>A0A1E5XHV9_9HYPH</name>
<evidence type="ECO:0000259" key="7">
    <source>
        <dbReference type="Pfam" id="PF07219"/>
    </source>
</evidence>
<dbReference type="SUPFAM" id="SSF48452">
    <property type="entry name" value="TPR-like"/>
    <property type="match status" value="1"/>
</dbReference>
<dbReference type="AlphaFoldDB" id="A0A1E5XHV9"/>
<feature type="region of interest" description="Disordered" evidence="5">
    <location>
        <begin position="426"/>
        <end position="464"/>
    </location>
</feature>
<dbReference type="InterPro" id="IPR016982">
    <property type="entry name" value="Mms48"/>
</dbReference>
<evidence type="ECO:0000313" key="9">
    <source>
        <dbReference type="Proteomes" id="UP000095463"/>
    </source>
</evidence>
<keyword evidence="2 6" id="KW-0812">Transmembrane</keyword>
<dbReference type="InterPro" id="IPR011990">
    <property type="entry name" value="TPR-like_helical_dom_sf"/>
</dbReference>
<organism evidence="8 9">
    <name type="scientific">Devosia insulae DS-56</name>
    <dbReference type="NCBI Taxonomy" id="1116389"/>
    <lineage>
        <taxon>Bacteria</taxon>
        <taxon>Pseudomonadati</taxon>
        <taxon>Pseudomonadota</taxon>
        <taxon>Alphaproteobacteria</taxon>
        <taxon>Hyphomicrobiales</taxon>
        <taxon>Devosiaceae</taxon>
        <taxon>Devosia</taxon>
    </lineage>
</organism>
<dbReference type="Pfam" id="PF07219">
    <property type="entry name" value="HemY_N"/>
    <property type="match status" value="1"/>
</dbReference>
<dbReference type="EMBL" id="LAJE02000388">
    <property type="protein sequence ID" value="OEO28187.1"/>
    <property type="molecule type" value="Genomic_DNA"/>
</dbReference>
<keyword evidence="4 6" id="KW-0472">Membrane</keyword>
<dbReference type="OrthoDB" id="9798343at2"/>
<feature type="transmembrane region" description="Helical" evidence="6">
    <location>
        <begin position="6"/>
        <end position="29"/>
    </location>
</feature>
<gene>
    <name evidence="8" type="ORF">VW23_005880</name>
</gene>
<keyword evidence="9" id="KW-1185">Reference proteome</keyword>
<comment type="caution">
    <text evidence="8">The sequence shown here is derived from an EMBL/GenBank/DDBJ whole genome shotgun (WGS) entry which is preliminary data.</text>
</comment>
<protein>
    <recommendedName>
        <fullName evidence="7">HemY N-terminal domain-containing protein</fullName>
    </recommendedName>
</protein>
<feature type="domain" description="HemY N-terminal" evidence="7">
    <location>
        <begin position="26"/>
        <end position="130"/>
    </location>
</feature>
<proteinExistence type="predicted"/>
<reference evidence="8 9" key="1">
    <citation type="journal article" date="2015" name="Genome Announc.">
        <title>Genome Assemblies of Three Soil-Associated Devosia species: D. insulae, D. limi, and D. soli.</title>
        <authorList>
            <person name="Hassan Y.I."/>
            <person name="Lepp D."/>
            <person name="Zhou T."/>
        </authorList>
    </citation>
    <scope>NUCLEOTIDE SEQUENCE [LARGE SCALE GENOMIC DNA]</scope>
    <source>
        <strain evidence="8 9">DS-56</strain>
    </source>
</reference>
<comment type="subcellular location">
    <subcellularLocation>
        <location evidence="1">Membrane</location>
    </subcellularLocation>
</comment>
<dbReference type="GO" id="GO:0016020">
    <property type="term" value="C:membrane"/>
    <property type="evidence" value="ECO:0007669"/>
    <property type="project" value="UniProtKB-SubCell"/>
</dbReference>
<feature type="compositionally biased region" description="Low complexity" evidence="5">
    <location>
        <begin position="426"/>
        <end position="438"/>
    </location>
</feature>
<keyword evidence="3 6" id="KW-1133">Transmembrane helix</keyword>
<evidence type="ECO:0000256" key="6">
    <source>
        <dbReference type="SAM" id="Phobius"/>
    </source>
</evidence>
<evidence type="ECO:0000256" key="4">
    <source>
        <dbReference type="ARBA" id="ARBA00023136"/>
    </source>
</evidence>
<evidence type="ECO:0000256" key="3">
    <source>
        <dbReference type="ARBA" id="ARBA00022989"/>
    </source>
</evidence>
<dbReference type="Gene3D" id="1.25.40.10">
    <property type="entry name" value="Tetratricopeptide repeat domain"/>
    <property type="match status" value="1"/>
</dbReference>
<sequence length="464" mass="50600">MIRLAYWLIFSLLVTAGIAWLIGLPGTLTIEFLDFRMQPRLGVAAFLAVAGVVLIILVWGIVKRIIAAPYYIARQSRERRKDAGYMALSDGFIALQAGDANRARQLAREARGNLPRNAAAQLLEARADLALGDMHSAREHYRALITNRKTALAALSGLYDQARQQGRPDAALTFAQKAIDISPQAPWAREAVFDDLTRNGRWDDAYRMIADEQAVTREEKTRKRRRQAVVEAARAQLAEGTDPHASLEHALAALKLVPDFVPAALIAARIYSNRNEARRAMSLLRRVWRATSHPDIATLFANSVPGVSAVERLKRITELIDTPPPNKASALVLARASIDAFDWVGARQALAGYSNANPSQAVCLLMAEIEEGQSGDKGKARDWLNRAVRAPRDPVWTADGITAEEWEPLSPVTGKLDAFEWRVPTSAVATRTSASTPTLSDGVPPAAPAEPEKPLGGPLALPEA</sequence>
<dbReference type="InterPro" id="IPR010817">
    <property type="entry name" value="HemY_N"/>
</dbReference>
<dbReference type="PIRSF" id="PIRSF031802">
    <property type="entry name" value="UCP031802"/>
    <property type="match status" value="1"/>
</dbReference>
<dbReference type="Proteomes" id="UP000095463">
    <property type="component" value="Unassembled WGS sequence"/>
</dbReference>
<feature type="transmembrane region" description="Helical" evidence="6">
    <location>
        <begin position="41"/>
        <end position="62"/>
    </location>
</feature>
<evidence type="ECO:0000256" key="2">
    <source>
        <dbReference type="ARBA" id="ARBA00022692"/>
    </source>
</evidence>
<evidence type="ECO:0000313" key="8">
    <source>
        <dbReference type="EMBL" id="OEO28187.1"/>
    </source>
</evidence>
<evidence type="ECO:0000256" key="5">
    <source>
        <dbReference type="SAM" id="MobiDB-lite"/>
    </source>
</evidence>
<feature type="compositionally biased region" description="Low complexity" evidence="5">
    <location>
        <begin position="454"/>
        <end position="464"/>
    </location>
</feature>
<evidence type="ECO:0000256" key="1">
    <source>
        <dbReference type="ARBA" id="ARBA00004370"/>
    </source>
</evidence>